<dbReference type="EMBL" id="JAMQYH010000005">
    <property type="protein sequence ID" value="KAJ1686101.1"/>
    <property type="molecule type" value="Genomic_DNA"/>
</dbReference>
<feature type="compositionally biased region" description="Basic and acidic residues" evidence="5">
    <location>
        <begin position="63"/>
        <end position="89"/>
    </location>
</feature>
<name>A0A9Q0C2I4_9POAL</name>
<feature type="region of interest" description="Disordered" evidence="5">
    <location>
        <begin position="54"/>
        <end position="89"/>
    </location>
</feature>
<dbReference type="InterPro" id="IPR011545">
    <property type="entry name" value="DEAD/DEAH_box_helicase_dom"/>
</dbReference>
<accession>A0A9Q0C2I4</accession>
<dbReference type="GO" id="GO:0016787">
    <property type="term" value="F:hydrolase activity"/>
    <property type="evidence" value="ECO:0007669"/>
    <property type="project" value="UniProtKB-KW"/>
</dbReference>
<dbReference type="AlphaFoldDB" id="A0A9Q0C2I4"/>
<comment type="caution">
    <text evidence="7">The sequence shown here is derived from an EMBL/GenBank/DDBJ whole genome shotgun (WGS) entry which is preliminary data.</text>
</comment>
<feature type="domain" description="DEAD/DEAH-box helicase" evidence="6">
    <location>
        <begin position="188"/>
        <end position="301"/>
    </location>
</feature>
<evidence type="ECO:0000256" key="2">
    <source>
        <dbReference type="ARBA" id="ARBA00022801"/>
    </source>
</evidence>
<dbReference type="Pfam" id="PF00270">
    <property type="entry name" value="DEAD"/>
    <property type="match status" value="1"/>
</dbReference>
<dbReference type="GO" id="GO:0005524">
    <property type="term" value="F:ATP binding"/>
    <property type="evidence" value="ECO:0007669"/>
    <property type="project" value="UniProtKB-KW"/>
</dbReference>
<dbReference type="OrthoDB" id="1902637at2759"/>
<keyword evidence="8" id="KW-1185">Reference proteome</keyword>
<feature type="region of interest" description="Disordered" evidence="5">
    <location>
        <begin position="1"/>
        <end position="30"/>
    </location>
</feature>
<organism evidence="7 8">
    <name type="scientific">Rhynchospora breviuscula</name>
    <dbReference type="NCBI Taxonomy" id="2022672"/>
    <lineage>
        <taxon>Eukaryota</taxon>
        <taxon>Viridiplantae</taxon>
        <taxon>Streptophyta</taxon>
        <taxon>Embryophyta</taxon>
        <taxon>Tracheophyta</taxon>
        <taxon>Spermatophyta</taxon>
        <taxon>Magnoliopsida</taxon>
        <taxon>Liliopsida</taxon>
        <taxon>Poales</taxon>
        <taxon>Cyperaceae</taxon>
        <taxon>Cyperoideae</taxon>
        <taxon>Rhynchosporeae</taxon>
        <taxon>Rhynchospora</taxon>
    </lineage>
</organism>
<evidence type="ECO:0000256" key="4">
    <source>
        <dbReference type="ARBA" id="ARBA00022840"/>
    </source>
</evidence>
<gene>
    <name evidence="7" type="ORF">LUZ63_017491</name>
</gene>
<sequence length="495" mass="55422">MAKGDDAIRRKKNKSSRKRMRSSESAVSARISAIIASKRRRKAGKRRICEAMCYSLPTPDDPFNDRHGKKEPEEKKKKKSKDIPGEKKNEKKLVFENGKNLVEQSCPSKFLIVCLNTIKDAWREEGEVEECDISSWGLDLWRCCSNGLSNVLDTSGPCATREQIAWLVSSVSDIVARKEKQGILVSSPCLLYIVPTQEKAVQVRSICKPLKALGIHAVSLHPGASIQHQLHGLKNCEPEFLVSTPGRLLELVSLKAVDISSVSFLVIDGLGIGSDEEIRYADKLNSIKETITSSPHIVVFSDHCDQMAALAHNLLGEPITRLSLNDSVTSRSVFISQHVHYCQSQELKITKIQEIILQSMHDNCKYTKMLVVMKSENKNGLTSWRLNLENCSITNASSSGSFSLNHREKTMRVVVKDEESLQLDKVENFEMVFLTDFPSSMKEYVGILKRIARHSVTGVLHSLFCQADAHLAKRLVNLLSECKQAVPQFLLDFDS</sequence>
<dbReference type="GO" id="GO:0003676">
    <property type="term" value="F:nucleic acid binding"/>
    <property type="evidence" value="ECO:0007669"/>
    <property type="project" value="InterPro"/>
</dbReference>
<evidence type="ECO:0000256" key="5">
    <source>
        <dbReference type="SAM" id="MobiDB-lite"/>
    </source>
</evidence>
<dbReference type="Proteomes" id="UP001151287">
    <property type="component" value="Unassembled WGS sequence"/>
</dbReference>
<keyword evidence="2" id="KW-0378">Hydrolase</keyword>
<protein>
    <recommendedName>
        <fullName evidence="6">DEAD/DEAH-box helicase domain-containing protein</fullName>
    </recommendedName>
</protein>
<evidence type="ECO:0000256" key="1">
    <source>
        <dbReference type="ARBA" id="ARBA00022741"/>
    </source>
</evidence>
<keyword evidence="1" id="KW-0547">Nucleotide-binding</keyword>
<keyword evidence="3" id="KW-0347">Helicase</keyword>
<dbReference type="GO" id="GO:0004386">
    <property type="term" value="F:helicase activity"/>
    <property type="evidence" value="ECO:0007669"/>
    <property type="project" value="UniProtKB-KW"/>
</dbReference>
<proteinExistence type="predicted"/>
<evidence type="ECO:0000256" key="3">
    <source>
        <dbReference type="ARBA" id="ARBA00022806"/>
    </source>
</evidence>
<dbReference type="PANTHER" id="PTHR47960">
    <property type="entry name" value="DEAD-BOX ATP-DEPENDENT RNA HELICASE 50"/>
    <property type="match status" value="1"/>
</dbReference>
<dbReference type="Gene3D" id="3.40.50.300">
    <property type="entry name" value="P-loop containing nucleotide triphosphate hydrolases"/>
    <property type="match status" value="2"/>
</dbReference>
<evidence type="ECO:0000313" key="8">
    <source>
        <dbReference type="Proteomes" id="UP001151287"/>
    </source>
</evidence>
<dbReference type="InterPro" id="IPR027417">
    <property type="entry name" value="P-loop_NTPase"/>
</dbReference>
<evidence type="ECO:0000313" key="7">
    <source>
        <dbReference type="EMBL" id="KAJ1686101.1"/>
    </source>
</evidence>
<reference evidence="7" key="1">
    <citation type="journal article" date="2022" name="Cell">
        <title>Repeat-based holocentromeres influence genome architecture and karyotype evolution.</title>
        <authorList>
            <person name="Hofstatter P.G."/>
            <person name="Thangavel G."/>
            <person name="Lux T."/>
            <person name="Neumann P."/>
            <person name="Vondrak T."/>
            <person name="Novak P."/>
            <person name="Zhang M."/>
            <person name="Costa L."/>
            <person name="Castellani M."/>
            <person name="Scott A."/>
            <person name="Toegelov H."/>
            <person name="Fuchs J."/>
            <person name="Mata-Sucre Y."/>
            <person name="Dias Y."/>
            <person name="Vanzela A.L.L."/>
            <person name="Huettel B."/>
            <person name="Almeida C.C.S."/>
            <person name="Simkova H."/>
            <person name="Souza G."/>
            <person name="Pedrosa-Harand A."/>
            <person name="Macas J."/>
            <person name="Mayer K.F.X."/>
            <person name="Houben A."/>
            <person name="Marques A."/>
        </authorList>
    </citation>
    <scope>NUCLEOTIDE SEQUENCE</scope>
    <source>
        <strain evidence="7">RhyBre1mFocal</strain>
    </source>
</reference>
<evidence type="ECO:0000259" key="6">
    <source>
        <dbReference type="Pfam" id="PF00270"/>
    </source>
</evidence>
<dbReference type="SUPFAM" id="SSF52540">
    <property type="entry name" value="P-loop containing nucleoside triphosphate hydrolases"/>
    <property type="match status" value="1"/>
</dbReference>
<feature type="compositionally biased region" description="Basic residues" evidence="5">
    <location>
        <begin position="9"/>
        <end position="20"/>
    </location>
</feature>
<keyword evidence="4" id="KW-0067">ATP-binding</keyword>